<proteinExistence type="inferred from homology"/>
<organism evidence="3 4">
    <name type="scientific">Antarcticimicrobium sediminis</name>
    <dbReference type="NCBI Taxonomy" id="2546227"/>
    <lineage>
        <taxon>Bacteria</taxon>
        <taxon>Pseudomonadati</taxon>
        <taxon>Pseudomonadota</taxon>
        <taxon>Alphaproteobacteria</taxon>
        <taxon>Rhodobacterales</taxon>
        <taxon>Paracoccaceae</taxon>
        <taxon>Antarcticimicrobium</taxon>
    </lineage>
</organism>
<protein>
    <recommendedName>
        <fullName evidence="2">Glucose-methanol-choline oxidoreductase C-terminal domain-containing protein</fullName>
    </recommendedName>
</protein>
<dbReference type="OrthoDB" id="9798604at2"/>
<dbReference type="SUPFAM" id="SSF51905">
    <property type="entry name" value="FAD/NAD(P)-binding domain"/>
    <property type="match status" value="1"/>
</dbReference>
<dbReference type="GO" id="GO:0050660">
    <property type="term" value="F:flavin adenine dinucleotide binding"/>
    <property type="evidence" value="ECO:0007669"/>
    <property type="project" value="InterPro"/>
</dbReference>
<dbReference type="InterPro" id="IPR007867">
    <property type="entry name" value="GMC_OxRtase_C"/>
</dbReference>
<dbReference type="Gene3D" id="3.30.560.10">
    <property type="entry name" value="Glucose Oxidase, domain 3"/>
    <property type="match status" value="1"/>
</dbReference>
<evidence type="ECO:0000313" key="3">
    <source>
        <dbReference type="EMBL" id="TDE36185.1"/>
    </source>
</evidence>
<dbReference type="Pfam" id="PF05199">
    <property type="entry name" value="GMC_oxred_C"/>
    <property type="match status" value="1"/>
</dbReference>
<comment type="similarity">
    <text evidence="1">Belongs to the GMC oxidoreductase family.</text>
</comment>
<dbReference type="EMBL" id="SMFP01000010">
    <property type="protein sequence ID" value="TDE36185.1"/>
    <property type="molecule type" value="Genomic_DNA"/>
</dbReference>
<keyword evidence="4" id="KW-1185">Reference proteome</keyword>
<feature type="domain" description="Glucose-methanol-choline oxidoreductase C-terminal" evidence="2">
    <location>
        <begin position="55"/>
        <end position="138"/>
    </location>
</feature>
<dbReference type="PANTHER" id="PTHR11552:SF147">
    <property type="entry name" value="CHOLINE DEHYDROGENASE, MITOCHONDRIAL"/>
    <property type="match status" value="1"/>
</dbReference>
<dbReference type="PANTHER" id="PTHR11552">
    <property type="entry name" value="GLUCOSE-METHANOL-CHOLINE GMC OXIDOREDUCTASE"/>
    <property type="match status" value="1"/>
</dbReference>
<dbReference type="InterPro" id="IPR012132">
    <property type="entry name" value="GMC_OxRdtase"/>
</dbReference>
<evidence type="ECO:0000256" key="1">
    <source>
        <dbReference type="ARBA" id="ARBA00010790"/>
    </source>
</evidence>
<dbReference type="Gene3D" id="3.50.50.60">
    <property type="entry name" value="FAD/NAD(P)-binding domain"/>
    <property type="match status" value="1"/>
</dbReference>
<evidence type="ECO:0000313" key="4">
    <source>
        <dbReference type="Proteomes" id="UP000294662"/>
    </source>
</evidence>
<name>A0A4R5ENA0_9RHOB</name>
<dbReference type="Proteomes" id="UP000294662">
    <property type="component" value="Unassembled WGS sequence"/>
</dbReference>
<dbReference type="AlphaFoldDB" id="A0A4R5ENA0"/>
<comment type="caution">
    <text evidence="3">The sequence shown here is derived from an EMBL/GenBank/DDBJ whole genome shotgun (WGS) entry which is preliminary data.</text>
</comment>
<reference evidence="3 4" key="1">
    <citation type="submission" date="2019-03" db="EMBL/GenBank/DDBJ databases">
        <authorList>
            <person name="Zhang S."/>
        </authorList>
    </citation>
    <scope>NUCLEOTIDE SEQUENCE [LARGE SCALE GENOMIC DNA]</scope>
    <source>
        <strain evidence="3 4">S4J41</strain>
    </source>
</reference>
<gene>
    <name evidence="3" type="ORF">E1B25_14790</name>
</gene>
<evidence type="ECO:0000259" key="2">
    <source>
        <dbReference type="Pfam" id="PF05199"/>
    </source>
</evidence>
<dbReference type="SUPFAM" id="SSF54373">
    <property type="entry name" value="FAD-linked reductases, C-terminal domain"/>
    <property type="match status" value="1"/>
</dbReference>
<dbReference type="GO" id="GO:0016614">
    <property type="term" value="F:oxidoreductase activity, acting on CH-OH group of donors"/>
    <property type="evidence" value="ECO:0007669"/>
    <property type="project" value="InterPro"/>
</dbReference>
<sequence>MEIGAQIIDPRHVDFASVESAFRGYLIRFEQGYHEKTDPFTQLARHIENLDRAKRLETAEIQPSTDCQSDADIAEYMRSHGMTLYLPSSTYRMGTDSDAVVGRATLKFNGIEGLYVADASAIPEMVSDNLNTTVVTIAERGARAILTGLVLCGPPVDPECRNRRHEKKRRADSPACTETKCV</sequence>
<dbReference type="InterPro" id="IPR036188">
    <property type="entry name" value="FAD/NAD-bd_sf"/>
</dbReference>
<accession>A0A4R5ENA0</accession>